<name>A0A835Q9D2_VANPL</name>
<dbReference type="AlphaFoldDB" id="A0A835Q9D2"/>
<gene>
    <name evidence="1" type="ORF">HPP92_019331</name>
</gene>
<comment type="caution">
    <text evidence="1">The sequence shown here is derived from an EMBL/GenBank/DDBJ whole genome shotgun (WGS) entry which is preliminary data.</text>
</comment>
<accession>A0A835Q9D2</accession>
<organism evidence="1 2">
    <name type="scientific">Vanilla planifolia</name>
    <name type="common">Vanilla</name>
    <dbReference type="NCBI Taxonomy" id="51239"/>
    <lineage>
        <taxon>Eukaryota</taxon>
        <taxon>Viridiplantae</taxon>
        <taxon>Streptophyta</taxon>
        <taxon>Embryophyta</taxon>
        <taxon>Tracheophyta</taxon>
        <taxon>Spermatophyta</taxon>
        <taxon>Magnoliopsida</taxon>
        <taxon>Liliopsida</taxon>
        <taxon>Asparagales</taxon>
        <taxon>Orchidaceae</taxon>
        <taxon>Vanilloideae</taxon>
        <taxon>Vanilleae</taxon>
        <taxon>Vanilla</taxon>
    </lineage>
</organism>
<evidence type="ECO:0000313" key="1">
    <source>
        <dbReference type="EMBL" id="KAG0465167.1"/>
    </source>
</evidence>
<protein>
    <submittedName>
        <fullName evidence="1">Uncharacterized protein</fullName>
    </submittedName>
</protein>
<dbReference type="EMBL" id="JADCNM010000010">
    <property type="protein sequence ID" value="KAG0465167.1"/>
    <property type="molecule type" value="Genomic_DNA"/>
</dbReference>
<proteinExistence type="predicted"/>
<evidence type="ECO:0000313" key="2">
    <source>
        <dbReference type="Proteomes" id="UP000639772"/>
    </source>
</evidence>
<reference evidence="1 2" key="1">
    <citation type="journal article" date="2020" name="Nat. Food">
        <title>A phased Vanilla planifolia genome enables genetic improvement of flavour and production.</title>
        <authorList>
            <person name="Hasing T."/>
            <person name="Tang H."/>
            <person name="Brym M."/>
            <person name="Khazi F."/>
            <person name="Huang T."/>
            <person name="Chambers A.H."/>
        </authorList>
    </citation>
    <scope>NUCLEOTIDE SEQUENCE [LARGE SCALE GENOMIC DNA]</scope>
    <source>
        <tissue evidence="1">Leaf</tissue>
    </source>
</reference>
<dbReference type="OrthoDB" id="10596951at2759"/>
<sequence>MGIQSPIPLIFLITKSFSIGVRFKSIHIRLLPSSPPFLSATPTAAAAARCRLMCPPSACPMPNSSPQMEHSCTLAFPSFASPSAGGGPSVLIFLWLARCPPSAWNDGNRLLQVLHSNILLPIAGRLVTGAKGKQHMGFGQGNTLRFPLVGGSLLRARHVFVLLLR</sequence>
<dbReference type="Proteomes" id="UP000639772">
    <property type="component" value="Chromosome 10"/>
</dbReference>